<comment type="catalytic activity">
    <reaction evidence="1 7">
        <text>dTDP-alpha-D-glucose = dTDP-4-dehydro-6-deoxy-alpha-D-glucose + H2O</text>
        <dbReference type="Rhea" id="RHEA:17221"/>
        <dbReference type="ChEBI" id="CHEBI:15377"/>
        <dbReference type="ChEBI" id="CHEBI:57477"/>
        <dbReference type="ChEBI" id="CHEBI:57649"/>
        <dbReference type="EC" id="4.2.1.46"/>
    </reaction>
</comment>
<protein>
    <recommendedName>
        <fullName evidence="4 7">dTDP-glucose 4,6-dehydratase</fullName>
        <ecNumber evidence="4 7">4.2.1.46</ecNumber>
    </recommendedName>
</protein>
<dbReference type="NCBIfam" id="TIGR01181">
    <property type="entry name" value="dTDP_gluc_dehyt"/>
    <property type="match status" value="1"/>
</dbReference>
<dbReference type="InterPro" id="IPR016040">
    <property type="entry name" value="NAD(P)-bd_dom"/>
</dbReference>
<gene>
    <name evidence="9" type="ORF">LX64_04438</name>
</gene>
<comment type="caution">
    <text evidence="9">The sequence shown here is derived from an EMBL/GenBank/DDBJ whole genome shotgun (WGS) entry which is preliminary data.</text>
</comment>
<dbReference type="FunFam" id="3.40.50.720:FF:000304">
    <property type="entry name" value="UDP-glucose 4,6-dehydratase"/>
    <property type="match status" value="1"/>
</dbReference>
<keyword evidence="10" id="KW-1185">Reference proteome</keyword>
<dbReference type="RefSeq" id="WP_111599827.1">
    <property type="nucleotide sequence ID" value="NZ_QLLL01000009.1"/>
</dbReference>
<organism evidence="9 10">
    <name type="scientific">Chitinophaga skermanii</name>
    <dbReference type="NCBI Taxonomy" id="331697"/>
    <lineage>
        <taxon>Bacteria</taxon>
        <taxon>Pseudomonadati</taxon>
        <taxon>Bacteroidota</taxon>
        <taxon>Chitinophagia</taxon>
        <taxon>Chitinophagales</taxon>
        <taxon>Chitinophagaceae</taxon>
        <taxon>Chitinophaga</taxon>
    </lineage>
</organism>
<evidence type="ECO:0000256" key="4">
    <source>
        <dbReference type="ARBA" id="ARBA00011990"/>
    </source>
</evidence>
<evidence type="ECO:0000256" key="6">
    <source>
        <dbReference type="ARBA" id="ARBA00023239"/>
    </source>
</evidence>
<comment type="cofactor">
    <cofactor evidence="2 7">
        <name>NAD(+)</name>
        <dbReference type="ChEBI" id="CHEBI:57540"/>
    </cofactor>
</comment>
<evidence type="ECO:0000256" key="2">
    <source>
        <dbReference type="ARBA" id="ARBA00001911"/>
    </source>
</evidence>
<keyword evidence="5" id="KW-0520">NAD</keyword>
<evidence type="ECO:0000256" key="5">
    <source>
        <dbReference type="ARBA" id="ARBA00023027"/>
    </source>
</evidence>
<dbReference type="InterPro" id="IPR005888">
    <property type="entry name" value="dTDP_Gluc_deHydtase"/>
</dbReference>
<dbReference type="PANTHER" id="PTHR43000">
    <property type="entry name" value="DTDP-D-GLUCOSE 4,6-DEHYDRATASE-RELATED"/>
    <property type="match status" value="1"/>
</dbReference>
<reference evidence="9 10" key="1">
    <citation type="submission" date="2018-06" db="EMBL/GenBank/DDBJ databases">
        <title>Genomic Encyclopedia of Archaeal and Bacterial Type Strains, Phase II (KMG-II): from individual species to whole genera.</title>
        <authorList>
            <person name="Goeker M."/>
        </authorList>
    </citation>
    <scope>NUCLEOTIDE SEQUENCE [LARGE SCALE GENOMIC DNA]</scope>
    <source>
        <strain evidence="9 10">DSM 23857</strain>
    </source>
</reference>
<name>A0A327Q7D6_9BACT</name>
<dbReference type="Proteomes" id="UP000249547">
    <property type="component" value="Unassembled WGS sequence"/>
</dbReference>
<evidence type="ECO:0000256" key="1">
    <source>
        <dbReference type="ARBA" id="ARBA00001539"/>
    </source>
</evidence>
<dbReference type="OrthoDB" id="9801785at2"/>
<dbReference type="InterPro" id="IPR036291">
    <property type="entry name" value="NAD(P)-bd_dom_sf"/>
</dbReference>
<comment type="similarity">
    <text evidence="3 7">Belongs to the NAD(P)-dependent epimerase/dehydratase family. dTDP-glucose dehydratase subfamily.</text>
</comment>
<feature type="domain" description="NAD(P)-binding" evidence="8">
    <location>
        <begin position="6"/>
        <end position="321"/>
    </location>
</feature>
<accession>A0A327Q7D6</accession>
<keyword evidence="6 7" id="KW-0456">Lyase</keyword>
<dbReference type="GO" id="GO:0009225">
    <property type="term" value="P:nucleotide-sugar metabolic process"/>
    <property type="evidence" value="ECO:0007669"/>
    <property type="project" value="InterPro"/>
</dbReference>
<evidence type="ECO:0000313" key="10">
    <source>
        <dbReference type="Proteomes" id="UP000249547"/>
    </source>
</evidence>
<sequence length="351" mass="40018">MKKKLLITGGAGFIGSHVVRLFVNKYPDYSIFNLDALTYAGNLENLKDVDQAPNYTFVKGDITDETFINKLFEDQQFDGVIHLAAESHVDRSILDPLAFIKTNVLGTAILLNAARKIWKDNSEGKRFYHVSTDEVYGTLGEEGLFTEETAYDPRSPYSASKASSDHFVRAYYHTYHLPVVLSNCSNNYGSNHFPEKLIPLAIHNIKNNKPVPVYGKGENVRDWLFVEDHARAIDTIFHDGKTGETYNIGGFNEWKNIDLIHLLCKVMDEKLGREPGTSAQLITFVKDRAGHDLRYAIDATKLNKELGWAPSLQFEEGLEKTVDWYLANQEWLDHVTSGTYKQYYETQYEQR</sequence>
<evidence type="ECO:0000313" key="9">
    <source>
        <dbReference type="EMBL" id="RAI99884.1"/>
    </source>
</evidence>
<dbReference type="GO" id="GO:0008460">
    <property type="term" value="F:dTDP-glucose 4,6-dehydratase activity"/>
    <property type="evidence" value="ECO:0007669"/>
    <property type="project" value="UniProtKB-EC"/>
</dbReference>
<proteinExistence type="inferred from homology"/>
<dbReference type="EMBL" id="QLLL01000009">
    <property type="protein sequence ID" value="RAI99884.1"/>
    <property type="molecule type" value="Genomic_DNA"/>
</dbReference>
<evidence type="ECO:0000256" key="3">
    <source>
        <dbReference type="ARBA" id="ARBA00008178"/>
    </source>
</evidence>
<evidence type="ECO:0000256" key="7">
    <source>
        <dbReference type="RuleBase" id="RU004473"/>
    </source>
</evidence>
<dbReference type="AlphaFoldDB" id="A0A327Q7D6"/>
<dbReference type="Pfam" id="PF16363">
    <property type="entry name" value="GDP_Man_Dehyd"/>
    <property type="match status" value="1"/>
</dbReference>
<dbReference type="Gene3D" id="3.90.25.10">
    <property type="entry name" value="UDP-galactose 4-epimerase, domain 1"/>
    <property type="match status" value="1"/>
</dbReference>
<dbReference type="SUPFAM" id="SSF51735">
    <property type="entry name" value="NAD(P)-binding Rossmann-fold domains"/>
    <property type="match status" value="1"/>
</dbReference>
<dbReference type="Gene3D" id="3.40.50.720">
    <property type="entry name" value="NAD(P)-binding Rossmann-like Domain"/>
    <property type="match status" value="1"/>
</dbReference>
<dbReference type="CDD" id="cd05246">
    <property type="entry name" value="dTDP_GD_SDR_e"/>
    <property type="match status" value="1"/>
</dbReference>
<evidence type="ECO:0000259" key="8">
    <source>
        <dbReference type="Pfam" id="PF16363"/>
    </source>
</evidence>
<dbReference type="EC" id="4.2.1.46" evidence="4 7"/>